<keyword evidence="6 13" id="KW-0547">Nucleotide-binding</keyword>
<feature type="binding site" evidence="13">
    <location>
        <position position="672"/>
    </location>
    <ligand>
        <name>ATP</name>
        <dbReference type="ChEBI" id="CHEBI:30616"/>
    </ligand>
</feature>
<dbReference type="Gene3D" id="1.10.510.10">
    <property type="entry name" value="Transferase(Phosphotransferase) domain 1"/>
    <property type="match status" value="1"/>
</dbReference>
<evidence type="ECO:0000256" key="7">
    <source>
        <dbReference type="ARBA" id="ARBA00022777"/>
    </source>
</evidence>
<dbReference type="OMA" id="DQPSCEN"/>
<dbReference type="Pfam" id="PF13947">
    <property type="entry name" value="GUB_WAK_bind"/>
    <property type="match status" value="2"/>
</dbReference>
<dbReference type="Gramene" id="AET6Gv20992000.1">
    <property type="protein sequence ID" value="AET6Gv20992000.1"/>
    <property type="gene ID" value="AET6Gv20992000"/>
</dbReference>
<dbReference type="Gene3D" id="3.30.200.20">
    <property type="entry name" value="Phosphorylase Kinase, domain 1"/>
    <property type="match status" value="1"/>
</dbReference>
<reference evidence="17" key="5">
    <citation type="journal article" date="2021" name="G3 (Bethesda)">
        <title>Aegilops tauschii genome assembly Aet v5.0 features greater sequence contiguity and improved annotation.</title>
        <authorList>
            <person name="Wang L."/>
            <person name="Zhu T."/>
            <person name="Rodriguez J.C."/>
            <person name="Deal K.R."/>
            <person name="Dubcovsky J."/>
            <person name="McGuire P.E."/>
            <person name="Lux T."/>
            <person name="Spannagl M."/>
            <person name="Mayer K.F.X."/>
            <person name="Baldrich P."/>
            <person name="Meyers B.C."/>
            <person name="Huo N."/>
            <person name="Gu Y.Q."/>
            <person name="Zhou H."/>
            <person name="Devos K.M."/>
            <person name="Bennetzen J.L."/>
            <person name="Unver T."/>
            <person name="Budak H."/>
            <person name="Gulick P.J."/>
            <person name="Galiba G."/>
            <person name="Kalapos B."/>
            <person name="Nelson D.R."/>
            <person name="Li P."/>
            <person name="You F.M."/>
            <person name="Luo M.C."/>
            <person name="Dvorak J."/>
        </authorList>
    </citation>
    <scope>NUCLEOTIDE SEQUENCE [LARGE SCALE GENOMIC DNA]</scope>
    <source>
        <strain evidence="17">cv. AL8/78</strain>
    </source>
</reference>
<reference evidence="17" key="3">
    <citation type="journal article" date="2017" name="Nature">
        <title>Genome sequence of the progenitor of the wheat D genome Aegilops tauschii.</title>
        <authorList>
            <person name="Luo M.C."/>
            <person name="Gu Y.Q."/>
            <person name="Puiu D."/>
            <person name="Wang H."/>
            <person name="Twardziok S.O."/>
            <person name="Deal K.R."/>
            <person name="Huo N."/>
            <person name="Zhu T."/>
            <person name="Wang L."/>
            <person name="Wang Y."/>
            <person name="McGuire P.E."/>
            <person name="Liu S."/>
            <person name="Long H."/>
            <person name="Ramasamy R.K."/>
            <person name="Rodriguez J.C."/>
            <person name="Van S.L."/>
            <person name="Yuan L."/>
            <person name="Wang Z."/>
            <person name="Xia Z."/>
            <person name="Xiao L."/>
            <person name="Anderson O.D."/>
            <person name="Ouyang S."/>
            <person name="Liang Y."/>
            <person name="Zimin A.V."/>
            <person name="Pertea G."/>
            <person name="Qi P."/>
            <person name="Bennetzen J.L."/>
            <person name="Dai X."/>
            <person name="Dawson M.W."/>
            <person name="Muller H.G."/>
            <person name="Kugler K."/>
            <person name="Rivarola-Duarte L."/>
            <person name="Spannagl M."/>
            <person name="Mayer K.F.X."/>
            <person name="Lu F.H."/>
            <person name="Bevan M.W."/>
            <person name="Leroy P."/>
            <person name="Li P."/>
            <person name="You F.M."/>
            <person name="Sun Q."/>
            <person name="Liu Z."/>
            <person name="Lyons E."/>
            <person name="Wicker T."/>
            <person name="Salzberg S.L."/>
            <person name="Devos K.M."/>
            <person name="Dvorak J."/>
        </authorList>
    </citation>
    <scope>NUCLEOTIDE SEQUENCE [LARGE SCALE GENOMIC DNA]</scope>
    <source>
        <strain evidence="17">cv. AL8/78</strain>
    </source>
</reference>
<dbReference type="Gene3D" id="2.10.25.10">
    <property type="entry name" value="Laminin"/>
    <property type="match status" value="1"/>
</dbReference>
<evidence type="ECO:0000256" key="1">
    <source>
        <dbReference type="ARBA" id="ARBA00004479"/>
    </source>
</evidence>
<dbReference type="InterPro" id="IPR025287">
    <property type="entry name" value="WAK_GUB"/>
</dbReference>
<evidence type="ECO:0000256" key="4">
    <source>
        <dbReference type="ARBA" id="ARBA00022692"/>
    </source>
</evidence>
<dbReference type="InterPro" id="IPR000742">
    <property type="entry name" value="EGF"/>
</dbReference>
<dbReference type="InterPro" id="IPR000719">
    <property type="entry name" value="Prot_kinase_dom"/>
</dbReference>
<sequence>MANIRRNQPPQTPRTNFPAAGATMMAGSFLLACLAAALQPTSAAEAGRGGILYIPSAADLARARCPSRCGGVAIHYPFGIGPGCFRQGFELTCNRTAGHKRLFLANTTTEVLAVYPGETLLRVPPIHFNVTMKPGMNDTYNMSWEAPLKGVMASEDTSLFVVGCGVGVYLFGHDTTDPIGTCMSICLDNKEAMREANANYYGDVGMGSCSIFLQQDVPAFGFRVDRLKGVSALSGQAQWFSNTIKVFLAGDYRFDVADIYSSRVDKRNIDAPVFQMSITDQPSCENAQKNMSSYACSHDSNCQDVPYGGGYSCYCGLHTTGGNPYLMDGCKVQYNPNHKGGCTKFCGNTSMHFPFGLEEGCYAAEKFRLNCTSENITILDRGGNNIYQGAKLIVDNISVNEGYLTVRETKNNSRYGNEELEVIGYRSNGDLEVEDISSDGFHLSEEYGMKLLWYVDNLTCSKARSKQRRATYACRSSNSTCMMVNQPGYKNATIQLGYRCQCSQGFDGNPYILNGCQDVNECLVMNICNGPCLNYPGGYNCSECTHGKEFDPIELKCVMSTKRHNLLLGIAIGISCGLGAIILVVGATVLINKWKRGIQKRIRRTYFKKNQGLLLEQLILDESATDKTKIFSLEELDKATNNFDVSRILGRGGHGTVYKGILSDQRVVAIKKSKLVEQTEIDQFINEVAILSQIIHRNVVKLFGCCLETEVPLLVYEFISNGTLYDLLHIDVSVQCLLLWEDRIRIAVEAAGALAYLHSAAAIPIFHRDVKSSNILLDGNFTTKVSDFGASRSLSLDQTHVVTIVQGTFGYLDPEYYHTGELSEKSDVYSFGIILVELLVRKKPIFINEQGIKQSLAHYFVEGLQHGVLMEIIDPQVAEEANQNEIDDIASVAEACLKTKGRERPTMKEVEMKLQLLRTRRLRSQLPPINDGEVESLGYLNGASSHAQSNNILSNVSLTSTCISGKYSLEQEFLNSASLPR</sequence>
<dbReference type="OrthoDB" id="638137at2759"/>
<dbReference type="InterPro" id="IPR017441">
    <property type="entry name" value="Protein_kinase_ATP_BS"/>
</dbReference>
<reference evidence="18" key="2">
    <citation type="journal article" date="2017" name="Nat. Plants">
        <title>The Aegilops tauschii genome reveals multiple impacts of transposons.</title>
        <authorList>
            <person name="Zhao G."/>
            <person name="Zou C."/>
            <person name="Li K."/>
            <person name="Wang K."/>
            <person name="Li T."/>
            <person name="Gao L."/>
            <person name="Zhang X."/>
            <person name="Wang H."/>
            <person name="Yang Z."/>
            <person name="Liu X."/>
            <person name="Jiang W."/>
            <person name="Mao L."/>
            <person name="Kong X."/>
            <person name="Jiao Y."/>
            <person name="Jia J."/>
        </authorList>
    </citation>
    <scope>NUCLEOTIDE SEQUENCE [LARGE SCALE GENOMIC DNA]</scope>
    <source>
        <strain evidence="18">cv. AL8/78</strain>
    </source>
</reference>
<reference evidence="17" key="4">
    <citation type="submission" date="2019-03" db="UniProtKB">
        <authorList>
            <consortium name="EnsemblPlants"/>
        </authorList>
    </citation>
    <scope>IDENTIFICATION</scope>
</reference>
<name>A0A453Q6E0_AEGTS</name>
<dbReference type="PANTHER" id="PTHR27005">
    <property type="entry name" value="WALL-ASSOCIATED RECEPTOR KINASE-LIKE 21"/>
    <property type="match status" value="1"/>
</dbReference>
<dbReference type="FunFam" id="1.10.510.10:FF:000084">
    <property type="entry name" value="Wall-associated receptor kinase 2"/>
    <property type="match status" value="1"/>
</dbReference>
<dbReference type="PROSITE" id="PS01187">
    <property type="entry name" value="EGF_CA"/>
    <property type="match status" value="1"/>
</dbReference>
<dbReference type="CDD" id="cd00054">
    <property type="entry name" value="EGF_CA"/>
    <property type="match status" value="1"/>
</dbReference>
<dbReference type="GO" id="GO:0004674">
    <property type="term" value="F:protein serine/threonine kinase activity"/>
    <property type="evidence" value="ECO:0007669"/>
    <property type="project" value="UniProtKB-KW"/>
</dbReference>
<dbReference type="InterPro" id="IPR011009">
    <property type="entry name" value="Kinase-like_dom_sf"/>
</dbReference>
<keyword evidence="5 15" id="KW-0732">Signal</keyword>
<dbReference type="InterPro" id="IPR008271">
    <property type="entry name" value="Ser/Thr_kinase_AS"/>
</dbReference>
<dbReference type="KEGG" id="ats:109758924"/>
<accession>A0A453Q6E0</accession>
<keyword evidence="7" id="KW-0418">Kinase</keyword>
<evidence type="ECO:0000256" key="10">
    <source>
        <dbReference type="ARBA" id="ARBA00023136"/>
    </source>
</evidence>
<dbReference type="FunFam" id="3.30.200.20:FF:000043">
    <property type="entry name" value="Wall-associated receptor kinase 2"/>
    <property type="match status" value="1"/>
</dbReference>
<dbReference type="AlphaFoldDB" id="A0A453Q6E0"/>
<dbReference type="PROSITE" id="PS00108">
    <property type="entry name" value="PROTEIN_KINASE_ST"/>
    <property type="match status" value="1"/>
</dbReference>
<evidence type="ECO:0000256" key="6">
    <source>
        <dbReference type="ARBA" id="ARBA00022741"/>
    </source>
</evidence>
<dbReference type="PROSITE" id="PS00107">
    <property type="entry name" value="PROTEIN_KINASE_ATP"/>
    <property type="match status" value="1"/>
</dbReference>
<keyword evidence="4 14" id="KW-0812">Transmembrane</keyword>
<dbReference type="GO" id="GO:0005886">
    <property type="term" value="C:plasma membrane"/>
    <property type="evidence" value="ECO:0007669"/>
    <property type="project" value="TreeGrafter"/>
</dbReference>
<keyword evidence="2" id="KW-0723">Serine/threonine-protein kinase</keyword>
<dbReference type="SUPFAM" id="SSF56112">
    <property type="entry name" value="Protein kinase-like (PK-like)"/>
    <property type="match status" value="1"/>
</dbReference>
<evidence type="ECO:0000256" key="13">
    <source>
        <dbReference type="PROSITE-ProRule" id="PRU10141"/>
    </source>
</evidence>
<dbReference type="RefSeq" id="XP_020173375.1">
    <property type="nucleotide sequence ID" value="XM_020317786.4"/>
</dbReference>
<feature type="transmembrane region" description="Helical" evidence="14">
    <location>
        <begin position="566"/>
        <end position="591"/>
    </location>
</feature>
<dbReference type="GeneID" id="109758924"/>
<dbReference type="SMART" id="SM00220">
    <property type="entry name" value="S_TKc"/>
    <property type="match status" value="1"/>
</dbReference>
<organism evidence="17 18">
    <name type="scientific">Aegilops tauschii subsp. strangulata</name>
    <name type="common">Goatgrass</name>
    <dbReference type="NCBI Taxonomy" id="200361"/>
    <lineage>
        <taxon>Eukaryota</taxon>
        <taxon>Viridiplantae</taxon>
        <taxon>Streptophyta</taxon>
        <taxon>Embryophyta</taxon>
        <taxon>Tracheophyta</taxon>
        <taxon>Spermatophyta</taxon>
        <taxon>Magnoliopsida</taxon>
        <taxon>Liliopsida</taxon>
        <taxon>Poales</taxon>
        <taxon>Poaceae</taxon>
        <taxon>BOP clade</taxon>
        <taxon>Pooideae</taxon>
        <taxon>Triticodae</taxon>
        <taxon>Triticeae</taxon>
        <taxon>Triticinae</taxon>
        <taxon>Aegilops</taxon>
    </lineage>
</organism>
<evidence type="ECO:0000256" key="5">
    <source>
        <dbReference type="ARBA" id="ARBA00022729"/>
    </source>
</evidence>
<evidence type="ECO:0000256" key="15">
    <source>
        <dbReference type="SAM" id="SignalP"/>
    </source>
</evidence>
<evidence type="ECO:0000256" key="11">
    <source>
        <dbReference type="ARBA" id="ARBA00023157"/>
    </source>
</evidence>
<evidence type="ECO:0000313" key="17">
    <source>
        <dbReference type="EnsemblPlants" id="AET6Gv20992000.1"/>
    </source>
</evidence>
<evidence type="ECO:0000256" key="14">
    <source>
        <dbReference type="SAM" id="Phobius"/>
    </source>
</evidence>
<evidence type="ECO:0000256" key="12">
    <source>
        <dbReference type="ARBA" id="ARBA00023180"/>
    </source>
</evidence>
<keyword evidence="10 14" id="KW-0472">Membrane</keyword>
<dbReference type="InterPro" id="IPR045274">
    <property type="entry name" value="WAK-like"/>
</dbReference>
<feature type="chain" id="PRO_5019494815" description="Protein kinase domain-containing protein" evidence="15">
    <location>
        <begin position="44"/>
        <end position="981"/>
    </location>
</feature>
<keyword evidence="3" id="KW-0808">Transferase</keyword>
<dbReference type="SMART" id="SM00179">
    <property type="entry name" value="EGF_CA"/>
    <property type="match status" value="1"/>
</dbReference>
<reference evidence="18" key="1">
    <citation type="journal article" date="2014" name="Science">
        <title>Ancient hybridizations among the ancestral genomes of bread wheat.</title>
        <authorList>
            <consortium name="International Wheat Genome Sequencing Consortium,"/>
            <person name="Marcussen T."/>
            <person name="Sandve S.R."/>
            <person name="Heier L."/>
            <person name="Spannagl M."/>
            <person name="Pfeifer M."/>
            <person name="Jakobsen K.S."/>
            <person name="Wulff B.B."/>
            <person name="Steuernagel B."/>
            <person name="Mayer K.F."/>
            <person name="Olsen O.A."/>
        </authorList>
    </citation>
    <scope>NUCLEOTIDE SEQUENCE [LARGE SCALE GENOMIC DNA]</scope>
    <source>
        <strain evidence="18">cv. AL8/78</strain>
    </source>
</reference>
<keyword evidence="12" id="KW-0325">Glycoprotein</keyword>
<dbReference type="InterPro" id="IPR018097">
    <property type="entry name" value="EGF_Ca-bd_CS"/>
</dbReference>
<evidence type="ECO:0000313" key="18">
    <source>
        <dbReference type="Proteomes" id="UP000015105"/>
    </source>
</evidence>
<dbReference type="PANTHER" id="PTHR27005:SF538">
    <property type="entry name" value="PROTEIN KINASE DOMAIN-CONTAINING PROTEIN"/>
    <property type="match status" value="1"/>
</dbReference>
<keyword evidence="18" id="KW-1185">Reference proteome</keyword>
<dbReference type="Proteomes" id="UP000015105">
    <property type="component" value="Chromosome 6D"/>
</dbReference>
<dbReference type="SMART" id="SM00181">
    <property type="entry name" value="EGF"/>
    <property type="match status" value="3"/>
</dbReference>
<dbReference type="GO" id="GO:0005524">
    <property type="term" value="F:ATP binding"/>
    <property type="evidence" value="ECO:0007669"/>
    <property type="project" value="UniProtKB-UniRule"/>
</dbReference>
<dbReference type="InterPro" id="IPR001881">
    <property type="entry name" value="EGF-like_Ca-bd_dom"/>
</dbReference>
<dbReference type="GO" id="GO:0030247">
    <property type="term" value="F:polysaccharide binding"/>
    <property type="evidence" value="ECO:0007669"/>
    <property type="project" value="InterPro"/>
</dbReference>
<proteinExistence type="predicted"/>
<feature type="signal peptide" evidence="15">
    <location>
        <begin position="1"/>
        <end position="43"/>
    </location>
</feature>
<dbReference type="GO" id="GO:0007166">
    <property type="term" value="P:cell surface receptor signaling pathway"/>
    <property type="evidence" value="ECO:0007669"/>
    <property type="project" value="InterPro"/>
</dbReference>
<dbReference type="GO" id="GO:0005509">
    <property type="term" value="F:calcium ion binding"/>
    <property type="evidence" value="ECO:0007669"/>
    <property type="project" value="InterPro"/>
</dbReference>
<dbReference type="Pfam" id="PF00069">
    <property type="entry name" value="Pkinase"/>
    <property type="match status" value="1"/>
</dbReference>
<keyword evidence="8 13" id="KW-0067">ATP-binding</keyword>
<evidence type="ECO:0000256" key="9">
    <source>
        <dbReference type="ARBA" id="ARBA00022989"/>
    </source>
</evidence>
<evidence type="ECO:0000259" key="16">
    <source>
        <dbReference type="PROSITE" id="PS50011"/>
    </source>
</evidence>
<dbReference type="EnsemblPlants" id="AET6Gv20992000.1">
    <property type="protein sequence ID" value="AET6Gv20992000.1"/>
    <property type="gene ID" value="AET6Gv20992000"/>
</dbReference>
<dbReference type="PROSITE" id="PS50011">
    <property type="entry name" value="PROTEIN_KINASE_DOM"/>
    <property type="match status" value="1"/>
</dbReference>
<evidence type="ECO:0000256" key="2">
    <source>
        <dbReference type="ARBA" id="ARBA00022527"/>
    </source>
</evidence>
<evidence type="ECO:0000256" key="3">
    <source>
        <dbReference type="ARBA" id="ARBA00022679"/>
    </source>
</evidence>
<feature type="domain" description="Protein kinase" evidence="16">
    <location>
        <begin position="643"/>
        <end position="917"/>
    </location>
</feature>
<keyword evidence="11" id="KW-1015">Disulfide bond</keyword>
<dbReference type="PROSITE" id="PS51257">
    <property type="entry name" value="PROKAR_LIPOPROTEIN"/>
    <property type="match status" value="1"/>
</dbReference>
<keyword evidence="9 14" id="KW-1133">Transmembrane helix</keyword>
<evidence type="ECO:0000256" key="8">
    <source>
        <dbReference type="ARBA" id="ARBA00022840"/>
    </source>
</evidence>
<dbReference type="STRING" id="200361.A0A453Q6E0"/>
<comment type="subcellular location">
    <subcellularLocation>
        <location evidence="1">Membrane</location>
        <topology evidence="1">Single-pass type I membrane protein</topology>
    </subcellularLocation>
</comment>
<protein>
    <recommendedName>
        <fullName evidence="16">Protein kinase domain-containing protein</fullName>
    </recommendedName>
</protein>